<evidence type="ECO:0000313" key="2">
    <source>
        <dbReference type="EMBL" id="GLC61876.1"/>
    </source>
</evidence>
<organism evidence="2 3">
    <name type="scientific">Pleodorina starrii</name>
    <dbReference type="NCBI Taxonomy" id="330485"/>
    <lineage>
        <taxon>Eukaryota</taxon>
        <taxon>Viridiplantae</taxon>
        <taxon>Chlorophyta</taxon>
        <taxon>core chlorophytes</taxon>
        <taxon>Chlorophyceae</taxon>
        <taxon>CS clade</taxon>
        <taxon>Chlamydomonadales</taxon>
        <taxon>Volvocaceae</taxon>
        <taxon>Pleodorina</taxon>
    </lineage>
</organism>
<evidence type="ECO:0000313" key="3">
    <source>
        <dbReference type="Proteomes" id="UP001165080"/>
    </source>
</evidence>
<gene>
    <name evidence="2" type="primary">PLEST004726</name>
    <name evidence="2" type="ORF">PLESTB_001813600</name>
</gene>
<dbReference type="EMBL" id="BRXU01000054">
    <property type="protein sequence ID" value="GLC61876.1"/>
    <property type="molecule type" value="Genomic_DNA"/>
</dbReference>
<sequence>MEQPEAGEHQQPPVPPVQPLAAPPPPPPQQQQQELQFSVDWMAPHLPYWRQHVVSRFGGRPNVRVLEIGCWEGRSALWLLRNVADHPTSSLVCIDPFEICHPPFLRNRRVFESNLRAAGEWSRVTHMHMESRQALPRLIVDAWDAAAAESAPGGGGAAAAADPAPSGGGTVEAGPPVPPVPLPAPAQSPCPSCALFDLVYVDGSHMRADVLTDAVMAWQLLKVGGVLVFDDYLWDQYADNPVCHPAEAVDAFLRVFAHQLHVLSRGYQIMLERVAS</sequence>
<evidence type="ECO:0000256" key="1">
    <source>
        <dbReference type="SAM" id="MobiDB-lite"/>
    </source>
</evidence>
<proteinExistence type="predicted"/>
<name>A0A9W6FAN6_9CHLO</name>
<comment type="caution">
    <text evidence="2">The sequence shown here is derived from an EMBL/GenBank/DDBJ whole genome shotgun (WGS) entry which is preliminary data.</text>
</comment>
<dbReference type="Gene3D" id="3.40.50.150">
    <property type="entry name" value="Vaccinia Virus protein VP39"/>
    <property type="match status" value="1"/>
</dbReference>
<accession>A0A9W6FAN6</accession>
<dbReference type="Pfam" id="PF13578">
    <property type="entry name" value="Methyltransf_24"/>
    <property type="match status" value="2"/>
</dbReference>
<dbReference type="OrthoDB" id="541377at2759"/>
<reference evidence="2 3" key="1">
    <citation type="journal article" date="2023" name="Commun. Biol.">
        <title>Reorganization of the ancestral sex-determining regions during the evolution of trioecy in Pleodorina starrii.</title>
        <authorList>
            <person name="Takahashi K."/>
            <person name="Suzuki S."/>
            <person name="Kawai-Toyooka H."/>
            <person name="Yamamoto K."/>
            <person name="Hamaji T."/>
            <person name="Ootsuki R."/>
            <person name="Yamaguchi H."/>
            <person name="Kawachi M."/>
            <person name="Higashiyama T."/>
            <person name="Nozaki H."/>
        </authorList>
    </citation>
    <scope>NUCLEOTIDE SEQUENCE [LARGE SCALE GENOMIC DNA]</scope>
    <source>
        <strain evidence="2 3">NIES-4479</strain>
    </source>
</reference>
<dbReference type="InterPro" id="IPR029063">
    <property type="entry name" value="SAM-dependent_MTases_sf"/>
</dbReference>
<dbReference type="AlphaFoldDB" id="A0A9W6FAN6"/>
<feature type="compositionally biased region" description="Pro residues" evidence="1">
    <location>
        <begin position="12"/>
        <end position="29"/>
    </location>
</feature>
<protein>
    <submittedName>
        <fullName evidence="2">Uncharacterized protein</fullName>
    </submittedName>
</protein>
<feature type="region of interest" description="Disordered" evidence="1">
    <location>
        <begin position="1"/>
        <end position="34"/>
    </location>
</feature>
<dbReference type="Proteomes" id="UP001165080">
    <property type="component" value="Unassembled WGS sequence"/>
</dbReference>
<dbReference type="SUPFAM" id="SSF53335">
    <property type="entry name" value="S-adenosyl-L-methionine-dependent methyltransferases"/>
    <property type="match status" value="1"/>
</dbReference>
<keyword evidence="3" id="KW-1185">Reference proteome</keyword>
<feature type="region of interest" description="Disordered" evidence="1">
    <location>
        <begin position="152"/>
        <end position="177"/>
    </location>
</feature>